<comment type="caution">
    <text evidence="2">The sequence shown here is derived from an EMBL/GenBank/DDBJ whole genome shotgun (WGS) entry which is preliminary data.</text>
</comment>
<keyword evidence="3" id="KW-1185">Reference proteome</keyword>
<dbReference type="Gene3D" id="2.30.30.140">
    <property type="match status" value="1"/>
</dbReference>
<dbReference type="SUPFAM" id="SSF63748">
    <property type="entry name" value="Tudor/PWWP/MBT"/>
    <property type="match status" value="1"/>
</dbReference>
<sequence length="165" mass="19115">CTGCYGYPDLPQKVYKNFQNNFQVFYDCLVTEVGHTNNRYYVWAMFPTMVNSLDSCRQMSNTFEIFYGKNSPNFSLDYLMSALKGSRCEACVCRVGSAWYRGEILSHVAREGENNGNFMVRLIDTGRCEIIDLKSIFKPLEKFIEVDRLVYQINLETDEIALDNQ</sequence>
<organism evidence="2 3">
    <name type="scientific">Brachionus plicatilis</name>
    <name type="common">Marine rotifer</name>
    <name type="synonym">Brachionus muelleri</name>
    <dbReference type="NCBI Taxonomy" id="10195"/>
    <lineage>
        <taxon>Eukaryota</taxon>
        <taxon>Metazoa</taxon>
        <taxon>Spiralia</taxon>
        <taxon>Gnathifera</taxon>
        <taxon>Rotifera</taxon>
        <taxon>Eurotatoria</taxon>
        <taxon>Monogononta</taxon>
        <taxon>Pseudotrocha</taxon>
        <taxon>Ploima</taxon>
        <taxon>Brachionidae</taxon>
        <taxon>Brachionus</taxon>
    </lineage>
</organism>
<feature type="domain" description="Tudor" evidence="1">
    <location>
        <begin position="81"/>
        <end position="146"/>
    </location>
</feature>
<dbReference type="EMBL" id="REGN01000003">
    <property type="protein sequence ID" value="RNA45242.1"/>
    <property type="molecule type" value="Genomic_DNA"/>
</dbReference>
<evidence type="ECO:0000313" key="3">
    <source>
        <dbReference type="Proteomes" id="UP000276133"/>
    </source>
</evidence>
<accession>A0A3M7TAZ7</accession>
<dbReference type="Proteomes" id="UP000276133">
    <property type="component" value="Unassembled WGS sequence"/>
</dbReference>
<dbReference type="AlphaFoldDB" id="A0A3M7TAZ7"/>
<reference evidence="2 3" key="1">
    <citation type="journal article" date="2018" name="Sci. Rep.">
        <title>Genomic signatures of local adaptation to the degree of environmental predictability in rotifers.</title>
        <authorList>
            <person name="Franch-Gras L."/>
            <person name="Hahn C."/>
            <person name="Garcia-Roger E.M."/>
            <person name="Carmona M.J."/>
            <person name="Serra M."/>
            <person name="Gomez A."/>
        </authorList>
    </citation>
    <scope>NUCLEOTIDE SEQUENCE [LARGE SCALE GENOMIC DNA]</scope>
    <source>
        <strain evidence="2">HYR1</strain>
    </source>
</reference>
<dbReference type="Pfam" id="PF00567">
    <property type="entry name" value="TUDOR"/>
    <property type="match status" value="1"/>
</dbReference>
<proteinExistence type="predicted"/>
<evidence type="ECO:0000313" key="2">
    <source>
        <dbReference type="EMBL" id="RNA45242.1"/>
    </source>
</evidence>
<protein>
    <recommendedName>
        <fullName evidence="1">Tudor domain-containing protein</fullName>
    </recommendedName>
</protein>
<evidence type="ECO:0000259" key="1">
    <source>
        <dbReference type="PROSITE" id="PS50304"/>
    </source>
</evidence>
<feature type="non-terminal residue" evidence="2">
    <location>
        <position position="165"/>
    </location>
</feature>
<feature type="non-terminal residue" evidence="2">
    <location>
        <position position="1"/>
    </location>
</feature>
<dbReference type="PROSITE" id="PS50304">
    <property type="entry name" value="TUDOR"/>
    <property type="match status" value="1"/>
</dbReference>
<dbReference type="InterPro" id="IPR002999">
    <property type="entry name" value="Tudor"/>
</dbReference>
<name>A0A3M7TAZ7_BRAPC</name>
<gene>
    <name evidence="2" type="ORF">BpHYR1_040845</name>
</gene>
<dbReference type="CDD" id="cd20379">
    <property type="entry name" value="Tudor_dTUD-like"/>
    <property type="match status" value="1"/>
</dbReference>